<dbReference type="GO" id="GO:0005524">
    <property type="term" value="F:ATP binding"/>
    <property type="evidence" value="ECO:0007669"/>
    <property type="project" value="UniProtKB-KW"/>
</dbReference>
<dbReference type="SUPFAM" id="SSF52058">
    <property type="entry name" value="L domain-like"/>
    <property type="match status" value="1"/>
</dbReference>
<dbReference type="Pfam" id="PF00931">
    <property type="entry name" value="NB-ARC"/>
    <property type="match status" value="1"/>
</dbReference>
<protein>
    <recommendedName>
        <fullName evidence="13">Disease resistance protein RGA3</fullName>
    </recommendedName>
</protein>
<dbReference type="SUPFAM" id="SSF52540">
    <property type="entry name" value="P-loop containing nucleoside triphosphate hydrolases"/>
    <property type="match status" value="1"/>
</dbReference>
<accession>A0A7N2R2D2</accession>
<dbReference type="Gene3D" id="1.10.10.10">
    <property type="entry name" value="Winged helix-like DNA-binding domain superfamily/Winged helix DNA-binding domain"/>
    <property type="match status" value="1"/>
</dbReference>
<dbReference type="InterPro" id="IPR032675">
    <property type="entry name" value="LRR_dom_sf"/>
</dbReference>
<evidence type="ECO:0000256" key="2">
    <source>
        <dbReference type="ARBA" id="ARBA00022737"/>
    </source>
</evidence>
<name>A0A7N2R2D2_QUELO</name>
<keyword evidence="3" id="KW-0547">Nucleotide-binding</keyword>
<keyword evidence="1" id="KW-0433">Leucine-rich repeat</keyword>
<dbReference type="Proteomes" id="UP000594261">
    <property type="component" value="Chromosome 4"/>
</dbReference>
<feature type="domain" description="Disease resistance protein winged helix" evidence="9">
    <location>
        <begin position="426"/>
        <end position="496"/>
    </location>
</feature>
<dbReference type="GO" id="GO:0043531">
    <property type="term" value="F:ADP binding"/>
    <property type="evidence" value="ECO:0007669"/>
    <property type="project" value="InterPro"/>
</dbReference>
<dbReference type="InterPro" id="IPR057135">
    <property type="entry name" value="At4g27190-like_LRR"/>
</dbReference>
<dbReference type="EnsemblPlants" id="QL04p008334:mrna">
    <property type="protein sequence ID" value="QL04p008334:mrna"/>
    <property type="gene ID" value="QL04p008334"/>
</dbReference>
<dbReference type="InterPro" id="IPR056789">
    <property type="entry name" value="LRR_R13L1-DRL21"/>
</dbReference>
<reference evidence="11 12" key="1">
    <citation type="journal article" date="2016" name="G3 (Bethesda)">
        <title>First Draft Assembly and Annotation of the Genome of a California Endemic Oak Quercus lobata Nee (Fagaceae).</title>
        <authorList>
            <person name="Sork V.L."/>
            <person name="Fitz-Gibbon S.T."/>
            <person name="Puiu D."/>
            <person name="Crepeau M."/>
            <person name="Gugger P.F."/>
            <person name="Sherman R."/>
            <person name="Stevens K."/>
            <person name="Langley C.H."/>
            <person name="Pellegrini M."/>
            <person name="Salzberg S.L."/>
        </authorList>
    </citation>
    <scope>NUCLEOTIDE SEQUENCE [LARGE SCALE GENOMIC DNA]</scope>
    <source>
        <strain evidence="11 12">cv. SW786</strain>
    </source>
</reference>
<dbReference type="InterPro" id="IPR036388">
    <property type="entry name" value="WH-like_DNA-bd_sf"/>
</dbReference>
<evidence type="ECO:0000313" key="11">
    <source>
        <dbReference type="EnsemblPlants" id="QL04p008334:mrna"/>
    </source>
</evidence>
<dbReference type="GO" id="GO:0051707">
    <property type="term" value="P:response to other organism"/>
    <property type="evidence" value="ECO:0007669"/>
    <property type="project" value="UniProtKB-ARBA"/>
</dbReference>
<dbReference type="Pfam" id="PF25019">
    <property type="entry name" value="LRR_R13L1-DRL21"/>
    <property type="match status" value="1"/>
</dbReference>
<keyword evidence="5" id="KW-0067">ATP-binding</keyword>
<dbReference type="Gene3D" id="3.40.50.300">
    <property type="entry name" value="P-loop containing nucleotide triphosphate hydrolases"/>
    <property type="match status" value="1"/>
</dbReference>
<evidence type="ECO:0000259" key="10">
    <source>
        <dbReference type="Pfam" id="PF25019"/>
    </source>
</evidence>
<dbReference type="EMBL" id="LRBV02000004">
    <property type="status" value="NOT_ANNOTATED_CDS"/>
    <property type="molecule type" value="Genomic_DNA"/>
</dbReference>
<evidence type="ECO:0000256" key="3">
    <source>
        <dbReference type="ARBA" id="ARBA00022741"/>
    </source>
</evidence>
<dbReference type="CDD" id="cd14798">
    <property type="entry name" value="RX-CC_like"/>
    <property type="match status" value="1"/>
</dbReference>
<dbReference type="PANTHER" id="PTHR36766">
    <property type="entry name" value="PLANT BROAD-SPECTRUM MILDEW RESISTANCE PROTEIN RPW8"/>
    <property type="match status" value="1"/>
</dbReference>
<evidence type="ECO:0000313" key="12">
    <source>
        <dbReference type="Proteomes" id="UP000594261"/>
    </source>
</evidence>
<proteinExistence type="predicted"/>
<dbReference type="OMA" id="WHANDHY"/>
<dbReference type="InterPro" id="IPR002182">
    <property type="entry name" value="NB-ARC"/>
</dbReference>
<dbReference type="Gramene" id="QL04p008334:mrna">
    <property type="protein sequence ID" value="QL04p008334:mrna"/>
    <property type="gene ID" value="QL04p008334"/>
</dbReference>
<dbReference type="PANTHER" id="PTHR36766:SF38">
    <property type="entry name" value="DISEASE RESISTANCE PROTEIN RGA3"/>
    <property type="match status" value="1"/>
</dbReference>
<evidence type="ECO:0000259" key="7">
    <source>
        <dbReference type="Pfam" id="PF18052"/>
    </source>
</evidence>
<dbReference type="FunFam" id="3.40.50.300:FF:001091">
    <property type="entry name" value="Probable disease resistance protein At1g61300"/>
    <property type="match status" value="1"/>
</dbReference>
<evidence type="ECO:0000256" key="5">
    <source>
        <dbReference type="ARBA" id="ARBA00022840"/>
    </source>
</evidence>
<dbReference type="InterPro" id="IPR038005">
    <property type="entry name" value="RX-like_CC"/>
</dbReference>
<evidence type="ECO:0000259" key="8">
    <source>
        <dbReference type="Pfam" id="PF23247"/>
    </source>
</evidence>
<dbReference type="InterPro" id="IPR058922">
    <property type="entry name" value="WHD_DRP"/>
</dbReference>
<evidence type="ECO:0000256" key="1">
    <source>
        <dbReference type="ARBA" id="ARBA00022614"/>
    </source>
</evidence>
<dbReference type="FunFam" id="1.10.10.10:FF:000322">
    <property type="entry name" value="Probable disease resistance protein At1g63360"/>
    <property type="match status" value="1"/>
</dbReference>
<dbReference type="InterPro" id="IPR042197">
    <property type="entry name" value="Apaf_helical"/>
</dbReference>
<dbReference type="PRINTS" id="PR00364">
    <property type="entry name" value="DISEASERSIST"/>
</dbReference>
<dbReference type="Pfam" id="PF23247">
    <property type="entry name" value="LRR_RPS2"/>
    <property type="match status" value="1"/>
</dbReference>
<organism evidence="11 12">
    <name type="scientific">Quercus lobata</name>
    <name type="common">Valley oak</name>
    <dbReference type="NCBI Taxonomy" id="97700"/>
    <lineage>
        <taxon>Eukaryota</taxon>
        <taxon>Viridiplantae</taxon>
        <taxon>Streptophyta</taxon>
        <taxon>Embryophyta</taxon>
        <taxon>Tracheophyta</taxon>
        <taxon>Spermatophyta</taxon>
        <taxon>Magnoliopsida</taxon>
        <taxon>eudicotyledons</taxon>
        <taxon>Gunneridae</taxon>
        <taxon>Pentapetalae</taxon>
        <taxon>rosids</taxon>
        <taxon>fabids</taxon>
        <taxon>Fagales</taxon>
        <taxon>Fagaceae</taxon>
        <taxon>Quercus</taxon>
    </lineage>
</organism>
<keyword evidence="2" id="KW-0677">Repeat</keyword>
<feature type="domain" description="Disease resistance N-terminal" evidence="7">
    <location>
        <begin position="11"/>
        <end position="92"/>
    </location>
</feature>
<dbReference type="Pfam" id="PF23559">
    <property type="entry name" value="WHD_DRP"/>
    <property type="match status" value="1"/>
</dbReference>
<dbReference type="InterPro" id="IPR041118">
    <property type="entry name" value="Rx_N"/>
</dbReference>
<sequence>MAEGMLLAVAQKIIEDLGSWAFQEIGSLWDVEAELENIKNTVSTIQAVLRDAAEQQTHSHQVKDWLEKLKDAVYEADDLLGEFYTEALQQGGISGNIAKKVRGFFSTSNPLVLRREMSRKIIAMKQKLNAIAEDRKMFHLKEYNVGPPVSMEREETHSFVLGEKVIGREDDKKAIIKLLLEPNNEENVSIVPIVGIGGLGKTTLAQFVYNDKNIQEHFELKMWICISDVFDVKMIIQKIVPAPDMEHVDRSMDELQDQLRKIINQKKYLLVLDDVWNEDPHKWDSLKDLLVGGAKGSKIVITTRARLVAEITCPTSIYSLKGLNEVQSWLLFKQIAFRKGQGQGTNNPRLEEIGREIVRKCQGIPLAIKSIGNVLRLEKTEHKWLYVNNNILESATQQKNDIFPILKLSYDYLPSHLKSCFAFCSLFPKDYEINKVTLVQLWIAQGFIRPSNKNQELEDVADEYFKDLLWRSFFEEVTNEKGELKYKMHDLIHDLAQLVARAECTIITLDRNNFDEKTRHVSLPFYIGSSFIETLGLLVRAEKLRTCLLTFKPKIPLGAGYLDESKLNKLFLSFRKLRALGLCGVHIERVPDSIEKLIHLTYLDFSKNPRIETLPNAISRLWKLQTLKFNDCQKLKELPRDIRFLVGLRHLENSSCDSLSHMPDGLGQMTCLQTLSLFVVRDNQASTSGPISSGLDELNSLNSLRGKLQISNLRCLEDVYSEPNAANLRAKQYLDRLSLLWHANDHYFCSDDDNDGDEKLLEGLQPHQNLKFLSVNGYGGVRFSSWLSLLTNLVDLSITGCKRCQQLPRLSQLHSLERLWLHKMEVLEYISDGDINEEVPTSSFFPSLKSIFIHNCPKLKGWWRSSSTTDHQQHPHHQSLPSFHHLSDLFVLYCPNLISLPPFPYLEGSLQLREVSLKPLQPTIAMTSSLPCSSSFLSSPFSKLKSMALFSIKDIEALPDNWMSNLSSLKSLRIKGGPKLKSLSLAVPHLTSLERLDILDCELFDSINDMGDDGTEWQHLKCLSSLSYANVPNLKSIPSGLQHVTALRKLEISNCPNLTIFPELTSVVYLHISDSPNLTSIPDGISNLTSLEELCIFNCPNLKSLPDEMLSLKSLQQLIIGKCPDLEIRCEKGIGEDWFKIAHIPIFEIRDNLWIYCLDALRISETDLAQNIGKLGILQKRFVVYPQRVGNSPFTQKPPILSLKSMKLLHQQSEQGLCFCAVEWRKKDECFDIREIVVAHH</sequence>
<feature type="domain" description="NB-ARC" evidence="6">
    <location>
        <begin position="169"/>
        <end position="339"/>
    </location>
</feature>
<dbReference type="SUPFAM" id="SSF52047">
    <property type="entry name" value="RNI-like"/>
    <property type="match status" value="1"/>
</dbReference>
<feature type="domain" description="Disease resistance protein At4g27190-like leucine-rich repeats" evidence="8">
    <location>
        <begin position="964"/>
        <end position="1062"/>
    </location>
</feature>
<keyword evidence="4" id="KW-0611">Plant defense</keyword>
<evidence type="ECO:0008006" key="13">
    <source>
        <dbReference type="Google" id="ProtNLM"/>
    </source>
</evidence>
<dbReference type="InterPro" id="IPR027417">
    <property type="entry name" value="P-loop_NTPase"/>
</dbReference>
<keyword evidence="12" id="KW-1185">Reference proteome</keyword>
<dbReference type="Pfam" id="PF18052">
    <property type="entry name" value="Rx_N"/>
    <property type="match status" value="1"/>
</dbReference>
<feature type="domain" description="R13L1/DRL21-like LRR repeat region" evidence="10">
    <location>
        <begin position="695"/>
        <end position="824"/>
    </location>
</feature>
<dbReference type="InParanoid" id="A0A7N2R2D2"/>
<evidence type="ECO:0000259" key="9">
    <source>
        <dbReference type="Pfam" id="PF23559"/>
    </source>
</evidence>
<reference evidence="11" key="2">
    <citation type="submission" date="2021-01" db="UniProtKB">
        <authorList>
            <consortium name="EnsemblPlants"/>
        </authorList>
    </citation>
    <scope>IDENTIFICATION</scope>
</reference>
<evidence type="ECO:0000256" key="4">
    <source>
        <dbReference type="ARBA" id="ARBA00022821"/>
    </source>
</evidence>
<dbReference type="Gene3D" id="1.10.8.430">
    <property type="entry name" value="Helical domain of apoptotic protease-activating factors"/>
    <property type="match status" value="1"/>
</dbReference>
<dbReference type="Gene3D" id="1.20.5.4130">
    <property type="match status" value="1"/>
</dbReference>
<evidence type="ECO:0000259" key="6">
    <source>
        <dbReference type="Pfam" id="PF00931"/>
    </source>
</evidence>
<dbReference type="Gene3D" id="3.80.10.10">
    <property type="entry name" value="Ribonuclease Inhibitor"/>
    <property type="match status" value="3"/>
</dbReference>
<dbReference type="GO" id="GO:0006952">
    <property type="term" value="P:defense response"/>
    <property type="evidence" value="ECO:0007669"/>
    <property type="project" value="UniProtKB-KW"/>
</dbReference>
<dbReference type="AlphaFoldDB" id="A0A7N2R2D2"/>